<protein>
    <submittedName>
        <fullName evidence="2">Uncharacterized protein</fullName>
    </submittedName>
</protein>
<gene>
    <name evidence="2" type="ORF">SAMN05216313_10972</name>
</gene>
<feature type="chain" id="PRO_5038552538" evidence="1">
    <location>
        <begin position="23"/>
        <end position="208"/>
    </location>
</feature>
<feature type="signal peptide" evidence="1">
    <location>
        <begin position="1"/>
        <end position="22"/>
    </location>
</feature>
<dbReference type="STRING" id="460384.SAMN05216313_10972"/>
<keyword evidence="1" id="KW-0732">Signal</keyword>
<evidence type="ECO:0000313" key="2">
    <source>
        <dbReference type="EMBL" id="SET59765.1"/>
    </source>
</evidence>
<evidence type="ECO:0000313" key="3">
    <source>
        <dbReference type="Proteomes" id="UP000198508"/>
    </source>
</evidence>
<name>A0A1I0FN45_9FIRM</name>
<keyword evidence="3" id="KW-1185">Reference proteome</keyword>
<dbReference type="RefSeq" id="WP_092363127.1">
    <property type="nucleotide sequence ID" value="NZ_CABJCG010000006.1"/>
</dbReference>
<organism evidence="2 3">
    <name type="scientific">Enterocloster lavalensis</name>
    <dbReference type="NCBI Taxonomy" id="460384"/>
    <lineage>
        <taxon>Bacteria</taxon>
        <taxon>Bacillati</taxon>
        <taxon>Bacillota</taxon>
        <taxon>Clostridia</taxon>
        <taxon>Lachnospirales</taxon>
        <taxon>Lachnospiraceae</taxon>
        <taxon>Enterocloster</taxon>
    </lineage>
</organism>
<reference evidence="3" key="1">
    <citation type="submission" date="2016-10" db="EMBL/GenBank/DDBJ databases">
        <authorList>
            <person name="Varghese N."/>
            <person name="Submissions S."/>
        </authorList>
    </citation>
    <scope>NUCLEOTIDE SEQUENCE [LARGE SCALE GENOMIC DNA]</scope>
    <source>
        <strain evidence="3">NLAE-zl-G277</strain>
    </source>
</reference>
<sequence>MKKRWIVTVFAAALAVSQPLCAYGANSITTEAVIGSNSPISSTGSKDDVVVIASGENTVNESGGVEKVVRNERGQAVIGNTAVEFVKEAGAATAGLPEPVVESISAINQGKPLSEAVKDVNVEGYNALTGTHAIVTRAADTNAVKTGDVRVPIYVPNLTDGLGTVEVLFYNNATGRWELIAPSQLDIDNKTLWVNLAGSGTFTVVYKR</sequence>
<accession>A0A1I0FN45</accession>
<dbReference type="AlphaFoldDB" id="A0A1I0FN45"/>
<evidence type="ECO:0000256" key="1">
    <source>
        <dbReference type="SAM" id="SignalP"/>
    </source>
</evidence>
<proteinExistence type="predicted"/>
<dbReference type="EMBL" id="FOIM01000009">
    <property type="protein sequence ID" value="SET59765.1"/>
    <property type="molecule type" value="Genomic_DNA"/>
</dbReference>
<dbReference type="Proteomes" id="UP000198508">
    <property type="component" value="Unassembled WGS sequence"/>
</dbReference>